<feature type="domain" description="Methyltransferase type 12" evidence="1">
    <location>
        <begin position="25"/>
        <end position="111"/>
    </location>
</feature>
<keyword evidence="3" id="KW-1185">Reference proteome</keyword>
<evidence type="ECO:0000313" key="3">
    <source>
        <dbReference type="Proteomes" id="UP000003586"/>
    </source>
</evidence>
<dbReference type="Pfam" id="PF08242">
    <property type="entry name" value="Methyltransf_12"/>
    <property type="match status" value="1"/>
</dbReference>
<dbReference type="InterPro" id="IPR013217">
    <property type="entry name" value="Methyltransf_12"/>
</dbReference>
<reference evidence="2 3" key="1">
    <citation type="submission" date="2013-12" db="EMBL/GenBank/DDBJ databases">
        <authorList>
            <consortium name="DOE Joint Genome Institute"/>
            <person name="Eisen J."/>
            <person name="Huntemann M."/>
            <person name="Han J."/>
            <person name="Chen A."/>
            <person name="Kyrpides N."/>
            <person name="Mavromatis K."/>
            <person name="Markowitz V."/>
            <person name="Palaniappan K."/>
            <person name="Ivanova N."/>
            <person name="Schaumberg A."/>
            <person name="Pati A."/>
            <person name="Liolios K."/>
            <person name="Nordberg H.P."/>
            <person name="Cantor M.N."/>
            <person name="Hua S.X."/>
            <person name="Woyke T."/>
        </authorList>
    </citation>
    <scope>NUCLEOTIDE SEQUENCE [LARGE SCALE GENOMIC DNA]</scope>
    <source>
        <strain evidence="3">DSM 19437</strain>
    </source>
</reference>
<dbReference type="KEGG" id="nso:NIASO_13100"/>
<dbReference type="HOGENOM" id="CLU_1523032_0_0_10"/>
<dbReference type="CDD" id="cd02440">
    <property type="entry name" value="AdoMet_MTases"/>
    <property type="match status" value="1"/>
</dbReference>
<protein>
    <recommendedName>
        <fullName evidence="1">Methyltransferase type 12 domain-containing protein</fullName>
    </recommendedName>
</protein>
<dbReference type="EMBL" id="CP007035">
    <property type="protein sequence ID" value="AHF17724.1"/>
    <property type="molecule type" value="Genomic_DNA"/>
</dbReference>
<dbReference type="RefSeq" id="WP_008586171.1">
    <property type="nucleotide sequence ID" value="NZ_CP007035.1"/>
</dbReference>
<dbReference type="Gene3D" id="3.40.50.150">
    <property type="entry name" value="Vaccinia Virus protein VP39"/>
    <property type="match status" value="1"/>
</dbReference>
<accession>W0F8F3</accession>
<organism evidence="2 3">
    <name type="scientific">Niabella soli DSM 19437</name>
    <dbReference type="NCBI Taxonomy" id="929713"/>
    <lineage>
        <taxon>Bacteria</taxon>
        <taxon>Pseudomonadati</taxon>
        <taxon>Bacteroidota</taxon>
        <taxon>Chitinophagia</taxon>
        <taxon>Chitinophagales</taxon>
        <taxon>Chitinophagaceae</taxon>
        <taxon>Niabella</taxon>
    </lineage>
</organism>
<dbReference type="AlphaFoldDB" id="W0F8F3"/>
<dbReference type="eggNOG" id="COG0500">
    <property type="taxonomic scope" value="Bacteria"/>
</dbReference>
<name>W0F8F3_9BACT</name>
<dbReference type="STRING" id="929713.NIASO_13100"/>
<gene>
    <name evidence="2" type="ORF">NIASO_13100</name>
</gene>
<evidence type="ECO:0000313" key="2">
    <source>
        <dbReference type="EMBL" id="AHF17724.1"/>
    </source>
</evidence>
<sequence length="167" mass="18380">MEIGEAKNMIRALPLSGTVPQLWADLGCGSGLFTRALLSLLPPAGTVYAFDKSPQAFNEPGIQFSRLDFEKQALPVPLLSGILMANSLHYISNQLELITRLKTQLRPQGMLAIIEYDTREANPWVLYPVPPEKARRLAIDAGFTNFSLLNTRKSIYQGGGMYLAAIS</sequence>
<dbReference type="InterPro" id="IPR029063">
    <property type="entry name" value="SAM-dependent_MTases_sf"/>
</dbReference>
<evidence type="ECO:0000259" key="1">
    <source>
        <dbReference type="Pfam" id="PF08242"/>
    </source>
</evidence>
<dbReference type="SUPFAM" id="SSF53335">
    <property type="entry name" value="S-adenosyl-L-methionine-dependent methyltransferases"/>
    <property type="match status" value="1"/>
</dbReference>
<proteinExistence type="predicted"/>
<dbReference type="Proteomes" id="UP000003586">
    <property type="component" value="Chromosome"/>
</dbReference>
<dbReference type="OrthoDB" id="9784101at2"/>